<dbReference type="PRINTS" id="PR00463">
    <property type="entry name" value="EP450I"/>
</dbReference>
<reference evidence="15" key="1">
    <citation type="submission" date="2015-02" db="EMBL/GenBank/DDBJ databases">
        <title>Genome sequencing for Strongylocentrotus purpuratus.</title>
        <authorList>
            <person name="Murali S."/>
            <person name="Liu Y."/>
            <person name="Vee V."/>
            <person name="English A."/>
            <person name="Wang M."/>
            <person name="Skinner E."/>
            <person name="Han Y."/>
            <person name="Muzny D.M."/>
            <person name="Worley K.C."/>
            <person name="Gibbs R.A."/>
        </authorList>
    </citation>
    <scope>NUCLEOTIDE SEQUENCE</scope>
</reference>
<dbReference type="InterPro" id="IPR036396">
    <property type="entry name" value="Cyt_P450_sf"/>
</dbReference>
<keyword evidence="8" id="KW-0492">Microsome</keyword>
<keyword evidence="15" id="KW-1185">Reference proteome</keyword>
<dbReference type="GO" id="GO:0005506">
    <property type="term" value="F:iron ion binding"/>
    <property type="evidence" value="ECO:0007669"/>
    <property type="project" value="InterPro"/>
</dbReference>
<name>A0A7M7NIS5_STRPU</name>
<protein>
    <recommendedName>
        <fullName evidence="16">Cytochrome P450</fullName>
    </recommendedName>
</protein>
<sequence>MFGLSVSATSVLLGALMFLIFVWFVRRPRNLPPGPWSWPVIGYRFRSGPLHEAYMDMAKKYGPIFSLRRGPFLVVVLNDIATIKQAFVKSSEFFQNRFVPGHIRWGVRDTNKNASIVWSSGKPWKDHRKFSLHALRSFGFGKKSLVPQINLEARYLADEIKNLRGAPSDLSPTLNKATANVVAQLVFGRRYEYDDLQYIEVLQAMVAIFAGISITDPVVVFESLIHTPWYKHYRDATFKARDFIMCQLYMHRDTFQKDNIRDYVDAFLADDISKEYTLEEFWRIVLDLFAAGTETTTLVTSWAILYLAVHPDVQNKVQNELDRVVGRGRQPTTTDRPDLPYCDATLMEVMRPRECLGIQLARMESFLLFTNLFQQFEFKLPSDQPTASLRGQPGLSMHPHPYHVCAIER</sequence>
<keyword evidence="13" id="KW-0812">Transmembrane</keyword>
<dbReference type="InterPro" id="IPR001128">
    <property type="entry name" value="Cyt_P450"/>
</dbReference>
<keyword evidence="5" id="KW-0349">Heme</keyword>
<feature type="transmembrane region" description="Helical" evidence="13">
    <location>
        <begin position="6"/>
        <end position="25"/>
    </location>
</feature>
<evidence type="ECO:0000256" key="5">
    <source>
        <dbReference type="ARBA" id="ARBA00022617"/>
    </source>
</evidence>
<evidence type="ECO:0000313" key="15">
    <source>
        <dbReference type="Proteomes" id="UP000007110"/>
    </source>
</evidence>
<comment type="subcellular location">
    <subcellularLocation>
        <location evidence="3">Endoplasmic reticulum membrane</location>
        <topology evidence="3">Peripheral membrane protein</topology>
    </subcellularLocation>
    <subcellularLocation>
        <location evidence="2">Microsome membrane</location>
        <topology evidence="2">Peripheral membrane protein</topology>
    </subcellularLocation>
</comment>
<dbReference type="Pfam" id="PF00067">
    <property type="entry name" value="p450"/>
    <property type="match status" value="2"/>
</dbReference>
<keyword evidence="11" id="KW-0503">Monooxygenase</keyword>
<keyword evidence="7" id="KW-0256">Endoplasmic reticulum</keyword>
<dbReference type="InterPro" id="IPR050182">
    <property type="entry name" value="Cytochrome_P450_fam2"/>
</dbReference>
<dbReference type="PANTHER" id="PTHR24300">
    <property type="entry name" value="CYTOCHROME P450 508A4-RELATED"/>
    <property type="match status" value="1"/>
</dbReference>
<keyword evidence="6" id="KW-0479">Metal-binding</keyword>
<proteinExistence type="inferred from homology"/>
<dbReference type="InParanoid" id="A0A7M7NIS5"/>
<reference evidence="14" key="2">
    <citation type="submission" date="2021-01" db="UniProtKB">
        <authorList>
            <consortium name="EnsemblMetazoa"/>
        </authorList>
    </citation>
    <scope>IDENTIFICATION</scope>
</reference>
<dbReference type="OMA" id="GVPGRIW"/>
<keyword evidence="10" id="KW-0408">Iron</keyword>
<dbReference type="Gene3D" id="1.10.630.10">
    <property type="entry name" value="Cytochrome P450"/>
    <property type="match status" value="2"/>
</dbReference>
<dbReference type="Proteomes" id="UP000007110">
    <property type="component" value="Unassembled WGS sequence"/>
</dbReference>
<evidence type="ECO:0000256" key="6">
    <source>
        <dbReference type="ARBA" id="ARBA00022723"/>
    </source>
</evidence>
<keyword evidence="9" id="KW-0560">Oxidoreductase</keyword>
<keyword evidence="13" id="KW-1133">Transmembrane helix</keyword>
<dbReference type="EnsemblMetazoa" id="XM_030981225">
    <property type="protein sequence ID" value="XP_030837085"/>
    <property type="gene ID" value="LOC590459"/>
</dbReference>
<dbReference type="OrthoDB" id="2789670at2759"/>
<keyword evidence="12 13" id="KW-0472">Membrane</keyword>
<evidence type="ECO:0000256" key="11">
    <source>
        <dbReference type="ARBA" id="ARBA00023033"/>
    </source>
</evidence>
<dbReference type="PRINTS" id="PR00385">
    <property type="entry name" value="P450"/>
</dbReference>
<evidence type="ECO:0000256" key="7">
    <source>
        <dbReference type="ARBA" id="ARBA00022824"/>
    </source>
</evidence>
<dbReference type="GO" id="GO:0020037">
    <property type="term" value="F:heme binding"/>
    <property type="evidence" value="ECO:0000318"/>
    <property type="project" value="GO_Central"/>
</dbReference>
<evidence type="ECO:0000256" key="13">
    <source>
        <dbReference type="SAM" id="Phobius"/>
    </source>
</evidence>
<comment type="similarity">
    <text evidence="4">Belongs to the cytochrome P450 family.</text>
</comment>
<evidence type="ECO:0000313" key="14">
    <source>
        <dbReference type="EnsemblMetazoa" id="XP_030837085"/>
    </source>
</evidence>
<evidence type="ECO:0000256" key="2">
    <source>
        <dbReference type="ARBA" id="ARBA00004174"/>
    </source>
</evidence>
<evidence type="ECO:0000256" key="9">
    <source>
        <dbReference type="ARBA" id="ARBA00023002"/>
    </source>
</evidence>
<dbReference type="InterPro" id="IPR002401">
    <property type="entry name" value="Cyt_P450_E_grp-I"/>
</dbReference>
<dbReference type="GeneID" id="590459"/>
<dbReference type="RefSeq" id="XP_030837085.1">
    <property type="nucleotide sequence ID" value="XM_030981225.1"/>
</dbReference>
<dbReference type="PANTHER" id="PTHR24300:SF417">
    <property type="entry name" value="CYTOCHROME P450 508B1-RELATED"/>
    <property type="match status" value="1"/>
</dbReference>
<evidence type="ECO:0008006" key="16">
    <source>
        <dbReference type="Google" id="ProtNLM"/>
    </source>
</evidence>
<dbReference type="SUPFAM" id="SSF48264">
    <property type="entry name" value="Cytochrome P450"/>
    <property type="match status" value="1"/>
</dbReference>
<evidence type="ECO:0000256" key="3">
    <source>
        <dbReference type="ARBA" id="ARBA00004406"/>
    </source>
</evidence>
<dbReference type="GO" id="GO:0005789">
    <property type="term" value="C:endoplasmic reticulum membrane"/>
    <property type="evidence" value="ECO:0007669"/>
    <property type="project" value="UniProtKB-SubCell"/>
</dbReference>
<organism evidence="14 15">
    <name type="scientific">Strongylocentrotus purpuratus</name>
    <name type="common">Purple sea urchin</name>
    <dbReference type="NCBI Taxonomy" id="7668"/>
    <lineage>
        <taxon>Eukaryota</taxon>
        <taxon>Metazoa</taxon>
        <taxon>Echinodermata</taxon>
        <taxon>Eleutherozoa</taxon>
        <taxon>Echinozoa</taxon>
        <taxon>Echinoidea</taxon>
        <taxon>Euechinoidea</taxon>
        <taxon>Echinacea</taxon>
        <taxon>Camarodonta</taxon>
        <taxon>Echinidea</taxon>
        <taxon>Strongylocentrotidae</taxon>
        <taxon>Strongylocentrotus</taxon>
    </lineage>
</organism>
<dbReference type="KEGG" id="spu:590459"/>
<evidence type="ECO:0000256" key="8">
    <source>
        <dbReference type="ARBA" id="ARBA00022848"/>
    </source>
</evidence>
<evidence type="ECO:0000256" key="12">
    <source>
        <dbReference type="ARBA" id="ARBA00023136"/>
    </source>
</evidence>
<dbReference type="GO" id="GO:0016712">
    <property type="term" value="F:oxidoreductase activity, acting on paired donors, with incorporation or reduction of molecular oxygen, reduced flavin or flavoprotein as one donor, and incorporation of one atom of oxygen"/>
    <property type="evidence" value="ECO:0000318"/>
    <property type="project" value="GO_Central"/>
</dbReference>
<accession>A0A7M7NIS5</accession>
<evidence type="ECO:0000256" key="1">
    <source>
        <dbReference type="ARBA" id="ARBA00001971"/>
    </source>
</evidence>
<dbReference type="AlphaFoldDB" id="A0A7M7NIS5"/>
<evidence type="ECO:0000256" key="10">
    <source>
        <dbReference type="ARBA" id="ARBA00023004"/>
    </source>
</evidence>
<dbReference type="FunFam" id="1.10.630.10:FF:000238">
    <property type="entry name" value="Cytochrome P450 2A6"/>
    <property type="match status" value="1"/>
</dbReference>
<evidence type="ECO:0000256" key="4">
    <source>
        <dbReference type="ARBA" id="ARBA00010617"/>
    </source>
</evidence>
<comment type="cofactor">
    <cofactor evidence="1">
        <name>heme</name>
        <dbReference type="ChEBI" id="CHEBI:30413"/>
    </cofactor>
</comment>